<comment type="caution">
    <text evidence="1">The sequence shown here is derived from an EMBL/GenBank/DDBJ whole genome shotgun (WGS) entry which is preliminary data.</text>
</comment>
<organism evidence="1 2">
    <name type="scientific">Roseateles chitinivorans</name>
    <dbReference type="NCBI Taxonomy" id="2917965"/>
    <lineage>
        <taxon>Bacteria</taxon>
        <taxon>Pseudomonadati</taxon>
        <taxon>Pseudomonadota</taxon>
        <taxon>Betaproteobacteria</taxon>
        <taxon>Burkholderiales</taxon>
        <taxon>Sphaerotilaceae</taxon>
        <taxon>Roseateles</taxon>
    </lineage>
</organism>
<sequence>MGAAPDALAIGIERDGSDLWIRDGVLDDAAVERIDDAFRRRPGVDTIHLKDLRGGRPTRARLALHAAFVFRRVEVHGLCEAACAHLALTARATGLHPQATLVLQDPPAFIDWEGLEMARFKDVEWLSVRLPSVPRALIERVLLARWPREPQLILRPRRPPADLIDVTLCDPSPDRCLGLSPIGPGASSLTPLPATIPDRR</sequence>
<protein>
    <submittedName>
        <fullName evidence="1">Uncharacterized protein</fullName>
    </submittedName>
</protein>
<dbReference type="OrthoDB" id="9155013at2"/>
<accession>A0A2G9C7F2</accession>
<gene>
    <name evidence="1" type="ORF">CS062_14950</name>
</gene>
<name>A0A2G9C7F2_9BURK</name>
<evidence type="ECO:0000313" key="1">
    <source>
        <dbReference type="EMBL" id="PIM52346.1"/>
    </source>
</evidence>
<evidence type="ECO:0000313" key="2">
    <source>
        <dbReference type="Proteomes" id="UP000231501"/>
    </source>
</evidence>
<keyword evidence="2" id="KW-1185">Reference proteome</keyword>
<reference evidence="1 2" key="1">
    <citation type="submission" date="2017-11" db="EMBL/GenBank/DDBJ databases">
        <title>Draft genome sequence of Mitsuaria sp. HWN-4.</title>
        <authorList>
            <person name="Gundlapally S.R."/>
        </authorList>
    </citation>
    <scope>NUCLEOTIDE SEQUENCE [LARGE SCALE GENOMIC DNA]</scope>
    <source>
        <strain evidence="1 2">HWN-4</strain>
    </source>
</reference>
<proteinExistence type="predicted"/>
<dbReference type="RefSeq" id="WP_099862422.1">
    <property type="nucleotide sequence ID" value="NZ_PEOG01000039.1"/>
</dbReference>
<dbReference type="EMBL" id="PEOG01000039">
    <property type="protein sequence ID" value="PIM52346.1"/>
    <property type="molecule type" value="Genomic_DNA"/>
</dbReference>
<dbReference type="Proteomes" id="UP000231501">
    <property type="component" value="Unassembled WGS sequence"/>
</dbReference>
<dbReference type="AlphaFoldDB" id="A0A2G9C7F2"/>